<feature type="domain" description="VOC" evidence="1">
    <location>
        <begin position="5"/>
        <end position="131"/>
    </location>
</feature>
<dbReference type="EMBL" id="JAGSCS010000001">
    <property type="protein sequence ID" value="MBR0574900.1"/>
    <property type="molecule type" value="Genomic_DNA"/>
</dbReference>
<dbReference type="CDD" id="cd08347">
    <property type="entry name" value="PcpA_C_like"/>
    <property type="match status" value="1"/>
</dbReference>
<dbReference type="Proteomes" id="UP000675379">
    <property type="component" value="Unassembled WGS sequence"/>
</dbReference>
<dbReference type="InterPro" id="IPR052537">
    <property type="entry name" value="Extradiol_RC_dioxygenase"/>
</dbReference>
<evidence type="ECO:0000313" key="2">
    <source>
        <dbReference type="EMBL" id="MBR0574900.1"/>
    </source>
</evidence>
<dbReference type="InterPro" id="IPR004360">
    <property type="entry name" value="Glyas_Fos-R_dOase_dom"/>
</dbReference>
<dbReference type="SUPFAM" id="SSF54593">
    <property type="entry name" value="Glyoxalase/Bleomycin resistance protein/Dihydroxybiphenyl dioxygenase"/>
    <property type="match status" value="1"/>
</dbReference>
<proteinExistence type="predicted"/>
<dbReference type="InterPro" id="IPR029068">
    <property type="entry name" value="Glyas_Bleomycin-R_OHBP_Dase"/>
</dbReference>
<keyword evidence="2" id="KW-0560">Oxidoreductase</keyword>
<keyword evidence="2" id="KW-0223">Dioxygenase</keyword>
<keyword evidence="3" id="KW-1185">Reference proteome</keyword>
<feature type="domain" description="VOC" evidence="1">
    <location>
        <begin position="156"/>
        <end position="282"/>
    </location>
</feature>
<dbReference type="PANTHER" id="PTHR36110">
    <property type="entry name" value="RING-CLEAVING DIOXYGENASE MHQE-RELATED"/>
    <property type="match status" value="1"/>
</dbReference>
<sequence>MQFKGIHHVSAITSSAGKNYDFYTKVLGMRLVKKSVNQDDISVYHLYYGDYKGSPGTALTFFEFPDTRPNVEGVSSISLISLRVQNDAALHHFQKRFEDFGVWQEPIRERAGRKTLYFKDPEGQRLMLVSDETNVGVAAGKPWDKSPVEAKFQILGLGPVRLTVKDPENTILTLTRLMNFRETGSYEAEMPGQPPIQVFSTGEGGSGAEIHLETRSDLPFERQGYGGVHHVAFRVEDETELRQWIDTVNQVGFRNSGFVERFYFKSLYFREPNGILFELATDGPGFDTDEELEYLGESLSLPPFLENRRAYIEKQLRPLNTKLARVRT</sequence>
<name>A0A941HPB8_9CLOT</name>
<dbReference type="Gene3D" id="3.10.180.10">
    <property type="entry name" value="2,3-Dihydroxybiphenyl 1,2-Dioxygenase, domain 1"/>
    <property type="match status" value="2"/>
</dbReference>
<dbReference type="RefSeq" id="WP_211799414.1">
    <property type="nucleotide sequence ID" value="NZ_JAGSCS010000001.1"/>
</dbReference>
<evidence type="ECO:0000259" key="1">
    <source>
        <dbReference type="PROSITE" id="PS51819"/>
    </source>
</evidence>
<dbReference type="InterPro" id="IPR037523">
    <property type="entry name" value="VOC_core"/>
</dbReference>
<evidence type="ECO:0000313" key="3">
    <source>
        <dbReference type="Proteomes" id="UP000675379"/>
    </source>
</evidence>
<dbReference type="PROSITE" id="PS51819">
    <property type="entry name" value="VOC"/>
    <property type="match status" value="2"/>
</dbReference>
<comment type="caution">
    <text evidence="2">The sequence shown here is derived from an EMBL/GenBank/DDBJ whole genome shotgun (WGS) entry which is preliminary data.</text>
</comment>
<reference evidence="2" key="1">
    <citation type="submission" date="2021-04" db="EMBL/GenBank/DDBJ databases">
        <title>Proteiniclasticum sedimins sp. nov., an obligate anaerobic bacterium isolated from anaerobic sludge.</title>
        <authorList>
            <person name="Liu J."/>
        </authorList>
    </citation>
    <scope>NUCLEOTIDE SEQUENCE</scope>
    <source>
        <strain evidence="2">BAD-10</strain>
    </source>
</reference>
<accession>A0A941HPB8</accession>
<dbReference type="Pfam" id="PF00903">
    <property type="entry name" value="Glyoxalase"/>
    <property type="match status" value="2"/>
</dbReference>
<dbReference type="GO" id="GO:0051213">
    <property type="term" value="F:dioxygenase activity"/>
    <property type="evidence" value="ECO:0007669"/>
    <property type="project" value="UniProtKB-KW"/>
</dbReference>
<dbReference type="PANTHER" id="PTHR36110:SF4">
    <property type="entry name" value="RING-CLEAVING DIOXYGENASE MHQA-RELATED"/>
    <property type="match status" value="1"/>
</dbReference>
<gene>
    <name evidence="2" type="ORF">KCG48_00960</name>
</gene>
<organism evidence="2 3">
    <name type="scientific">Proteiniclasticum sediminis</name>
    <dbReference type="NCBI Taxonomy" id="2804028"/>
    <lineage>
        <taxon>Bacteria</taxon>
        <taxon>Bacillati</taxon>
        <taxon>Bacillota</taxon>
        <taxon>Clostridia</taxon>
        <taxon>Eubacteriales</taxon>
        <taxon>Clostridiaceae</taxon>
        <taxon>Proteiniclasticum</taxon>
    </lineage>
</organism>
<dbReference type="AlphaFoldDB" id="A0A941HPB8"/>
<protein>
    <submittedName>
        <fullName evidence="2">Ring-cleaving dioxygenase</fullName>
    </submittedName>
</protein>